<dbReference type="EMBL" id="GL377565">
    <property type="protein sequence ID" value="EFJ37652.1"/>
    <property type="molecule type" value="Genomic_DNA"/>
</dbReference>
<reference evidence="3 4" key="1">
    <citation type="journal article" date="2011" name="Science">
        <title>The Selaginella genome identifies genetic changes associated with the evolution of vascular plants.</title>
        <authorList>
            <person name="Banks J.A."/>
            <person name="Nishiyama T."/>
            <person name="Hasebe M."/>
            <person name="Bowman J.L."/>
            <person name="Gribskov M."/>
            <person name="dePamphilis C."/>
            <person name="Albert V.A."/>
            <person name="Aono N."/>
            <person name="Aoyama T."/>
            <person name="Ambrose B.A."/>
            <person name="Ashton N.W."/>
            <person name="Axtell M.J."/>
            <person name="Barker E."/>
            <person name="Barker M.S."/>
            <person name="Bennetzen J.L."/>
            <person name="Bonawitz N.D."/>
            <person name="Chapple C."/>
            <person name="Cheng C."/>
            <person name="Correa L.G."/>
            <person name="Dacre M."/>
            <person name="DeBarry J."/>
            <person name="Dreyer I."/>
            <person name="Elias M."/>
            <person name="Engstrom E.M."/>
            <person name="Estelle M."/>
            <person name="Feng L."/>
            <person name="Finet C."/>
            <person name="Floyd S.K."/>
            <person name="Frommer W.B."/>
            <person name="Fujita T."/>
            <person name="Gramzow L."/>
            <person name="Gutensohn M."/>
            <person name="Harholt J."/>
            <person name="Hattori M."/>
            <person name="Heyl A."/>
            <person name="Hirai T."/>
            <person name="Hiwatashi Y."/>
            <person name="Ishikawa M."/>
            <person name="Iwata M."/>
            <person name="Karol K.G."/>
            <person name="Koehler B."/>
            <person name="Kolukisaoglu U."/>
            <person name="Kubo M."/>
            <person name="Kurata T."/>
            <person name="Lalonde S."/>
            <person name="Li K."/>
            <person name="Li Y."/>
            <person name="Litt A."/>
            <person name="Lyons E."/>
            <person name="Manning G."/>
            <person name="Maruyama T."/>
            <person name="Michael T.P."/>
            <person name="Mikami K."/>
            <person name="Miyazaki S."/>
            <person name="Morinaga S."/>
            <person name="Murata T."/>
            <person name="Mueller-Roeber B."/>
            <person name="Nelson D.R."/>
            <person name="Obara M."/>
            <person name="Oguri Y."/>
            <person name="Olmstead R.G."/>
            <person name="Onodera N."/>
            <person name="Petersen B.L."/>
            <person name="Pils B."/>
            <person name="Prigge M."/>
            <person name="Rensing S.A."/>
            <person name="Riano-Pachon D.M."/>
            <person name="Roberts A.W."/>
            <person name="Sato Y."/>
            <person name="Scheller H.V."/>
            <person name="Schulz B."/>
            <person name="Schulz C."/>
            <person name="Shakirov E.V."/>
            <person name="Shibagaki N."/>
            <person name="Shinohara N."/>
            <person name="Shippen D.E."/>
            <person name="Soerensen I."/>
            <person name="Sotooka R."/>
            <person name="Sugimoto N."/>
            <person name="Sugita M."/>
            <person name="Sumikawa N."/>
            <person name="Tanurdzic M."/>
            <person name="Theissen G."/>
            <person name="Ulvskov P."/>
            <person name="Wakazuki S."/>
            <person name="Weng J.K."/>
            <person name="Willats W.W."/>
            <person name="Wipf D."/>
            <person name="Wolf P.G."/>
            <person name="Yang L."/>
            <person name="Zimmer A.D."/>
            <person name="Zhu Q."/>
            <person name="Mitros T."/>
            <person name="Hellsten U."/>
            <person name="Loque D."/>
            <person name="Otillar R."/>
            <person name="Salamov A."/>
            <person name="Schmutz J."/>
            <person name="Shapiro H."/>
            <person name="Lindquist E."/>
            <person name="Lucas S."/>
            <person name="Rokhsar D."/>
            <person name="Grigoriev I.V."/>
        </authorList>
    </citation>
    <scope>NUCLEOTIDE SEQUENCE [LARGE SCALE GENOMIC DNA]</scope>
</reference>
<gene>
    <name evidence="3" type="ORF">SELMODRAFT_74281</name>
</gene>
<dbReference type="InterPro" id="IPR002885">
    <property type="entry name" value="PPR_rpt"/>
</dbReference>
<dbReference type="KEGG" id="smo:SELMODRAFT_74281"/>
<evidence type="ECO:0000313" key="3">
    <source>
        <dbReference type="EMBL" id="EFJ37652.1"/>
    </source>
</evidence>
<evidence type="ECO:0000256" key="2">
    <source>
        <dbReference type="PROSITE-ProRule" id="PRU00708"/>
    </source>
</evidence>
<dbReference type="Pfam" id="PF01535">
    <property type="entry name" value="PPR"/>
    <property type="match status" value="2"/>
</dbReference>
<name>D8QPN3_SELML</name>
<evidence type="ECO:0000313" key="4">
    <source>
        <dbReference type="Proteomes" id="UP000001514"/>
    </source>
</evidence>
<keyword evidence="4" id="KW-1185">Reference proteome</keyword>
<dbReference type="Gramene" id="EFJ37652">
    <property type="protein sequence ID" value="EFJ37652"/>
    <property type="gene ID" value="SELMODRAFT_74281"/>
</dbReference>
<dbReference type="AlphaFoldDB" id="D8QPN3"/>
<evidence type="ECO:0008006" key="5">
    <source>
        <dbReference type="Google" id="ProtNLM"/>
    </source>
</evidence>
<dbReference type="GO" id="GO:0009451">
    <property type="term" value="P:RNA modification"/>
    <property type="evidence" value="ECO:0007669"/>
    <property type="project" value="InterPro"/>
</dbReference>
<dbReference type="NCBIfam" id="TIGR00756">
    <property type="entry name" value="PPR"/>
    <property type="match status" value="1"/>
</dbReference>
<feature type="repeat" description="PPR" evidence="2">
    <location>
        <begin position="22"/>
        <end position="56"/>
    </location>
</feature>
<protein>
    <recommendedName>
        <fullName evidence="5">Pentacotripeptide-repeat region of PRORP domain-containing protein</fullName>
    </recommendedName>
</protein>
<dbReference type="Pfam" id="PF13812">
    <property type="entry name" value="PPR_3"/>
    <property type="match status" value="1"/>
</dbReference>
<organism evidence="4">
    <name type="scientific">Selaginella moellendorffii</name>
    <name type="common">Spikemoss</name>
    <dbReference type="NCBI Taxonomy" id="88036"/>
    <lineage>
        <taxon>Eukaryota</taxon>
        <taxon>Viridiplantae</taxon>
        <taxon>Streptophyta</taxon>
        <taxon>Embryophyta</taxon>
        <taxon>Tracheophyta</taxon>
        <taxon>Lycopodiopsida</taxon>
        <taxon>Selaginellales</taxon>
        <taxon>Selaginellaceae</taxon>
        <taxon>Selaginella</taxon>
    </lineage>
</organism>
<dbReference type="OrthoDB" id="185373at2759"/>
<dbReference type="HOGENOM" id="CLU_002706_0_0_1"/>
<dbReference type="eggNOG" id="KOG4197">
    <property type="taxonomic scope" value="Eukaryota"/>
</dbReference>
<dbReference type="PANTHER" id="PTHR47926">
    <property type="entry name" value="PENTATRICOPEPTIDE REPEAT-CONTAINING PROTEIN"/>
    <property type="match status" value="1"/>
</dbReference>
<dbReference type="GO" id="GO:0003723">
    <property type="term" value="F:RNA binding"/>
    <property type="evidence" value="ECO:0007669"/>
    <property type="project" value="InterPro"/>
</dbReference>
<dbReference type="PROSITE" id="PS51375">
    <property type="entry name" value="PPR"/>
    <property type="match status" value="1"/>
</dbReference>
<dbReference type="InterPro" id="IPR046960">
    <property type="entry name" value="PPR_At4g14850-like_plant"/>
</dbReference>
<dbReference type="InParanoid" id="D8QPN3"/>
<sequence length="205" mass="21780">MYVKCGRFEQSKLVFDAFPEKTLVSWTSMVSSYAGSGRSAEALKAFKLMDLAGLRMDGVALACIFDACAAFTALSDGSAVYSSVEASGEMLDVTAGAAAINMYGKCGDVSSAAEIFSQDGAWEWSLMLCTTTVAAFARNGHGRRACELFELTERQGLELDVVSFTTILAACSAAGLLHDGHGYFVSMRGDYALAATMDHYVCVIS</sequence>
<dbReference type="Proteomes" id="UP000001514">
    <property type="component" value="Unassembled WGS sequence"/>
</dbReference>
<proteinExistence type="predicted"/>
<keyword evidence="1" id="KW-0677">Repeat</keyword>
<accession>D8QPN3</accession>
<evidence type="ECO:0000256" key="1">
    <source>
        <dbReference type="ARBA" id="ARBA00022737"/>
    </source>
</evidence>
<dbReference type="InterPro" id="IPR011990">
    <property type="entry name" value="TPR-like_helical_dom_sf"/>
</dbReference>
<dbReference type="STRING" id="88036.D8QPN3"/>
<dbReference type="PANTHER" id="PTHR47926:SF533">
    <property type="entry name" value="DYW DOMAIN-CONTAINING PROTEIN"/>
    <property type="match status" value="1"/>
</dbReference>
<dbReference type="Gene3D" id="1.25.40.10">
    <property type="entry name" value="Tetratricopeptide repeat domain"/>
    <property type="match status" value="2"/>
</dbReference>